<gene>
    <name evidence="1" type="ORF">BDV26DRAFT_271437</name>
</gene>
<name>A0A5N7AV18_9EURO</name>
<dbReference type="AlphaFoldDB" id="A0A5N7AV18"/>
<organism evidence="1 2">
    <name type="scientific">Aspergillus bertholletiae</name>
    <dbReference type="NCBI Taxonomy" id="1226010"/>
    <lineage>
        <taxon>Eukaryota</taxon>
        <taxon>Fungi</taxon>
        <taxon>Dikarya</taxon>
        <taxon>Ascomycota</taxon>
        <taxon>Pezizomycotina</taxon>
        <taxon>Eurotiomycetes</taxon>
        <taxon>Eurotiomycetidae</taxon>
        <taxon>Eurotiales</taxon>
        <taxon>Aspergillaceae</taxon>
        <taxon>Aspergillus</taxon>
        <taxon>Aspergillus subgen. Circumdati</taxon>
    </lineage>
</organism>
<evidence type="ECO:0000313" key="1">
    <source>
        <dbReference type="EMBL" id="KAE8373685.1"/>
    </source>
</evidence>
<dbReference type="EMBL" id="ML736306">
    <property type="protein sequence ID" value="KAE8373685.1"/>
    <property type="molecule type" value="Genomic_DNA"/>
</dbReference>
<reference evidence="1 2" key="1">
    <citation type="submission" date="2019-04" db="EMBL/GenBank/DDBJ databases">
        <title>Friends and foes A comparative genomics studyof 23 Aspergillus species from section Flavi.</title>
        <authorList>
            <consortium name="DOE Joint Genome Institute"/>
            <person name="Kjaerbolling I."/>
            <person name="Vesth T."/>
            <person name="Frisvad J.C."/>
            <person name="Nybo J.L."/>
            <person name="Theobald S."/>
            <person name="Kildgaard S."/>
            <person name="Isbrandt T."/>
            <person name="Kuo A."/>
            <person name="Sato A."/>
            <person name="Lyhne E.K."/>
            <person name="Kogle M.E."/>
            <person name="Wiebenga A."/>
            <person name="Kun R.S."/>
            <person name="Lubbers R.J."/>
            <person name="Makela M.R."/>
            <person name="Barry K."/>
            <person name="Chovatia M."/>
            <person name="Clum A."/>
            <person name="Daum C."/>
            <person name="Haridas S."/>
            <person name="He G."/>
            <person name="LaButti K."/>
            <person name="Lipzen A."/>
            <person name="Mondo S."/>
            <person name="Riley R."/>
            <person name="Salamov A."/>
            <person name="Simmons B.A."/>
            <person name="Magnuson J.K."/>
            <person name="Henrissat B."/>
            <person name="Mortensen U.H."/>
            <person name="Larsen T.O."/>
            <person name="Devries R.P."/>
            <person name="Grigoriev I.V."/>
            <person name="Machida M."/>
            <person name="Baker S.E."/>
            <person name="Andersen M.R."/>
        </authorList>
    </citation>
    <scope>NUCLEOTIDE SEQUENCE [LARGE SCALE GENOMIC DNA]</scope>
    <source>
        <strain evidence="1 2">IBT 29228</strain>
    </source>
</reference>
<proteinExistence type="predicted"/>
<protein>
    <submittedName>
        <fullName evidence="1">Uncharacterized protein</fullName>
    </submittedName>
</protein>
<dbReference type="Proteomes" id="UP000326198">
    <property type="component" value="Unassembled WGS sequence"/>
</dbReference>
<accession>A0A5N7AV18</accession>
<sequence length="77" mass="8783">MIRFRVACSLTPLRSVSSCVRRRQCGSLSIWGRGEGGYELWIWISIVSIRGSVVSYYILHLERDLVGTSVGAYMHQY</sequence>
<keyword evidence="2" id="KW-1185">Reference proteome</keyword>
<evidence type="ECO:0000313" key="2">
    <source>
        <dbReference type="Proteomes" id="UP000326198"/>
    </source>
</evidence>